<accession>A0ABR2KSL7</accession>
<feature type="repeat" description="ANK" evidence="6">
    <location>
        <begin position="22"/>
        <end position="46"/>
    </location>
</feature>
<sequence>MTFFFFEITSKKIILIIFIIKFNHTPLNLAYERGNKEIINILISNGGIDHSSKYLTTILYADAKTLINDLQIENEDDYIEKMQIEHKWLFCSPNNFDELIEGQKSGQLLQAIDDLGFYQPSSIQSKVIPIFNKENILIKSAHGTGKTVAFLVPTLIHIKDEIHFPQVIYLCPTRELALQTYDFFEKLNEYCSYKGEICCTNDIEPSKDAQLLFGTPDAINTHIEEGNIDISHVTLLVIDECNLIFDENNVYYGSTMKIMKMFSQEVKYALISSEITNHILNLYHYSFQIYFFQSIYDSNEKDIHTIQHWYTNATKQEDAMCCMQKLVTILKNGQVIIFSHSKDDIILFCEYLSSNNITCVPYYPDLTLEEKDSNLNSFRNGEYKVLVGTYDISIGIDFPNVNLVINYHISLELGINNNVYDIYGYCASRTGRFGRNGVCFTIVSDSREEYFMKNTSYTEQLKFIQFDQLKSLMI</sequence>
<dbReference type="PROSITE" id="PS51192">
    <property type="entry name" value="HELICASE_ATP_BIND_1"/>
    <property type="match status" value="1"/>
</dbReference>
<evidence type="ECO:0000259" key="7">
    <source>
        <dbReference type="PROSITE" id="PS51192"/>
    </source>
</evidence>
<dbReference type="PROSITE" id="PS50088">
    <property type="entry name" value="ANK_REPEAT"/>
    <property type="match status" value="1"/>
</dbReference>
<dbReference type="InterPro" id="IPR011545">
    <property type="entry name" value="DEAD/DEAH_box_helicase_dom"/>
</dbReference>
<comment type="caution">
    <text evidence="9">The sequence shown here is derived from an EMBL/GenBank/DDBJ whole genome shotgun (WGS) entry which is preliminary data.</text>
</comment>
<dbReference type="InterPro" id="IPR027417">
    <property type="entry name" value="P-loop_NTPase"/>
</dbReference>
<dbReference type="PROSITE" id="PS51194">
    <property type="entry name" value="HELICASE_CTER"/>
    <property type="match status" value="1"/>
</dbReference>
<evidence type="ECO:0000313" key="9">
    <source>
        <dbReference type="EMBL" id="KAK8892940.1"/>
    </source>
</evidence>
<dbReference type="Pfam" id="PF00271">
    <property type="entry name" value="Helicase_C"/>
    <property type="match status" value="1"/>
</dbReference>
<evidence type="ECO:0000259" key="8">
    <source>
        <dbReference type="PROSITE" id="PS51194"/>
    </source>
</evidence>
<gene>
    <name evidence="9" type="ORF">M9Y10_030193</name>
</gene>
<dbReference type="SMART" id="SM00490">
    <property type="entry name" value="HELICc"/>
    <property type="match status" value="1"/>
</dbReference>
<organism evidence="9 10">
    <name type="scientific">Tritrichomonas musculus</name>
    <dbReference type="NCBI Taxonomy" id="1915356"/>
    <lineage>
        <taxon>Eukaryota</taxon>
        <taxon>Metamonada</taxon>
        <taxon>Parabasalia</taxon>
        <taxon>Tritrichomonadida</taxon>
        <taxon>Tritrichomonadidae</taxon>
        <taxon>Tritrichomonas</taxon>
    </lineage>
</organism>
<proteinExistence type="predicted"/>
<dbReference type="InterPro" id="IPR002110">
    <property type="entry name" value="Ankyrin_rpt"/>
</dbReference>
<name>A0ABR2KSL7_9EUKA</name>
<evidence type="ECO:0000256" key="3">
    <source>
        <dbReference type="ARBA" id="ARBA00022801"/>
    </source>
</evidence>
<protein>
    <recommendedName>
        <fullName evidence="1">RNA helicase</fullName>
        <ecNumber evidence="1">3.6.4.13</ecNumber>
    </recommendedName>
</protein>
<dbReference type="InterPro" id="IPR014001">
    <property type="entry name" value="Helicase_ATP-bd"/>
</dbReference>
<dbReference type="EC" id="3.6.4.13" evidence="1"/>
<dbReference type="CDD" id="cd18787">
    <property type="entry name" value="SF2_C_DEAD"/>
    <property type="match status" value="1"/>
</dbReference>
<evidence type="ECO:0000256" key="5">
    <source>
        <dbReference type="ARBA" id="ARBA00022840"/>
    </source>
</evidence>
<dbReference type="SUPFAM" id="SSF52540">
    <property type="entry name" value="P-loop containing nucleoside triphosphate hydrolases"/>
    <property type="match status" value="1"/>
</dbReference>
<keyword evidence="2" id="KW-0547">Nucleotide-binding</keyword>
<keyword evidence="6" id="KW-0040">ANK repeat</keyword>
<dbReference type="InterPro" id="IPR001650">
    <property type="entry name" value="Helicase_C-like"/>
</dbReference>
<keyword evidence="4 9" id="KW-0347">Helicase</keyword>
<dbReference type="CDD" id="cd00268">
    <property type="entry name" value="DEADc"/>
    <property type="match status" value="1"/>
</dbReference>
<dbReference type="PROSITE" id="PS50297">
    <property type="entry name" value="ANK_REP_REGION"/>
    <property type="match status" value="1"/>
</dbReference>
<dbReference type="Gene3D" id="3.40.50.300">
    <property type="entry name" value="P-loop containing nucleotide triphosphate hydrolases"/>
    <property type="match status" value="2"/>
</dbReference>
<evidence type="ECO:0000256" key="4">
    <source>
        <dbReference type="ARBA" id="ARBA00022806"/>
    </source>
</evidence>
<dbReference type="PANTHER" id="PTHR47958">
    <property type="entry name" value="ATP-DEPENDENT RNA HELICASE DBP3"/>
    <property type="match status" value="1"/>
</dbReference>
<evidence type="ECO:0000256" key="1">
    <source>
        <dbReference type="ARBA" id="ARBA00012552"/>
    </source>
</evidence>
<dbReference type="InterPro" id="IPR044742">
    <property type="entry name" value="DEAD/DEAH_RhlB"/>
</dbReference>
<keyword evidence="3" id="KW-0378">Hydrolase</keyword>
<feature type="domain" description="Helicase ATP-binding" evidence="7">
    <location>
        <begin position="127"/>
        <end position="293"/>
    </location>
</feature>
<dbReference type="SMART" id="SM00487">
    <property type="entry name" value="DEXDc"/>
    <property type="match status" value="1"/>
</dbReference>
<dbReference type="GO" id="GO:0004386">
    <property type="term" value="F:helicase activity"/>
    <property type="evidence" value="ECO:0007669"/>
    <property type="project" value="UniProtKB-KW"/>
</dbReference>
<keyword evidence="5" id="KW-0067">ATP-binding</keyword>
<keyword evidence="10" id="KW-1185">Reference proteome</keyword>
<dbReference type="Proteomes" id="UP001470230">
    <property type="component" value="Unassembled WGS sequence"/>
</dbReference>
<evidence type="ECO:0000256" key="6">
    <source>
        <dbReference type="PROSITE-ProRule" id="PRU00023"/>
    </source>
</evidence>
<evidence type="ECO:0000256" key="2">
    <source>
        <dbReference type="ARBA" id="ARBA00022741"/>
    </source>
</evidence>
<dbReference type="EMBL" id="JAPFFF010000004">
    <property type="protein sequence ID" value="KAK8892940.1"/>
    <property type="molecule type" value="Genomic_DNA"/>
</dbReference>
<reference evidence="9 10" key="1">
    <citation type="submission" date="2024-04" db="EMBL/GenBank/DDBJ databases">
        <title>Tritrichomonas musculus Genome.</title>
        <authorList>
            <person name="Alves-Ferreira E."/>
            <person name="Grigg M."/>
            <person name="Lorenzi H."/>
            <person name="Galac M."/>
        </authorList>
    </citation>
    <scope>NUCLEOTIDE SEQUENCE [LARGE SCALE GENOMIC DNA]</scope>
    <source>
        <strain evidence="9 10">EAF2021</strain>
    </source>
</reference>
<dbReference type="Pfam" id="PF00270">
    <property type="entry name" value="DEAD"/>
    <property type="match status" value="1"/>
</dbReference>
<feature type="domain" description="Helicase C-terminal" evidence="8">
    <location>
        <begin position="322"/>
        <end position="474"/>
    </location>
</feature>
<evidence type="ECO:0000313" key="10">
    <source>
        <dbReference type="Proteomes" id="UP001470230"/>
    </source>
</evidence>